<proteinExistence type="predicted"/>
<accession>A0ABQ4PKD0</accession>
<comment type="caution">
    <text evidence="1">The sequence shown here is derived from an EMBL/GenBank/DDBJ whole genome shotgun (WGS) entry which is preliminary data.</text>
</comment>
<gene>
    <name evidence="1" type="ORF">TUM4630_24470</name>
</gene>
<keyword evidence="2" id="KW-1185">Reference proteome</keyword>
<protein>
    <submittedName>
        <fullName evidence="1">Uncharacterized protein</fullName>
    </submittedName>
</protein>
<evidence type="ECO:0000313" key="2">
    <source>
        <dbReference type="Proteomes" id="UP000761574"/>
    </source>
</evidence>
<name>A0ABQ4PKD0_9GAMM</name>
<reference evidence="1 2" key="1">
    <citation type="submission" date="2021-05" db="EMBL/GenBank/DDBJ databases">
        <title>Molecular characterization for Shewanella algae harboring chromosomal blaOXA-55-like strains isolated from clinical and environment sample.</title>
        <authorList>
            <person name="Ohama Y."/>
            <person name="Aoki K."/>
            <person name="Harada S."/>
            <person name="Moriya K."/>
            <person name="Ishii Y."/>
            <person name="Tateda K."/>
        </authorList>
    </citation>
    <scope>NUCLEOTIDE SEQUENCE [LARGE SCALE GENOMIC DNA]</scope>
    <source>
        <strain evidence="1 2">LMG 23746</strain>
    </source>
</reference>
<dbReference type="EMBL" id="BPFB01000028">
    <property type="protein sequence ID" value="GIU48353.1"/>
    <property type="molecule type" value="Genomic_DNA"/>
</dbReference>
<dbReference type="Proteomes" id="UP000761574">
    <property type="component" value="Unassembled WGS sequence"/>
</dbReference>
<evidence type="ECO:0000313" key="1">
    <source>
        <dbReference type="EMBL" id="GIU48353.1"/>
    </source>
</evidence>
<organism evidence="1 2">
    <name type="scientific">Shewanella algidipiscicola</name>
    <dbReference type="NCBI Taxonomy" id="614070"/>
    <lineage>
        <taxon>Bacteria</taxon>
        <taxon>Pseudomonadati</taxon>
        <taxon>Pseudomonadota</taxon>
        <taxon>Gammaproteobacteria</taxon>
        <taxon>Alteromonadales</taxon>
        <taxon>Shewanellaceae</taxon>
        <taxon>Shewanella</taxon>
    </lineage>
</organism>
<sequence>MLLTGMILPSVDTPVSVSSNIPYQLHLTNAKYSFQAMKYSPSVFDVRQAAYYKPARYECDHQLRKIDVSLSK</sequence>